<evidence type="ECO:0000313" key="3">
    <source>
        <dbReference type="Proteomes" id="UP000663651"/>
    </source>
</evidence>
<keyword evidence="1" id="KW-0732">Signal</keyword>
<dbReference type="RefSeq" id="WP_207164402.1">
    <property type="nucleotide sequence ID" value="NZ_CP071382.1"/>
</dbReference>
<feature type="signal peptide" evidence="1">
    <location>
        <begin position="1"/>
        <end position="26"/>
    </location>
</feature>
<evidence type="ECO:0000313" key="2">
    <source>
        <dbReference type="EMBL" id="QSV46623.1"/>
    </source>
</evidence>
<dbReference type="Gene3D" id="2.160.20.10">
    <property type="entry name" value="Single-stranded right-handed beta-helix, Pectin lyase-like"/>
    <property type="match status" value="1"/>
</dbReference>
<evidence type="ECO:0000256" key="1">
    <source>
        <dbReference type="SAM" id="SignalP"/>
    </source>
</evidence>
<protein>
    <submittedName>
        <fullName evidence="2">Uncharacterized protein</fullName>
    </submittedName>
</protein>
<dbReference type="SUPFAM" id="SSF51126">
    <property type="entry name" value="Pectin lyase-like"/>
    <property type="match status" value="1"/>
</dbReference>
<dbReference type="InterPro" id="IPR011050">
    <property type="entry name" value="Pectin_lyase_fold/virulence"/>
</dbReference>
<name>A0ABX7Q6U1_9BACT</name>
<organism evidence="2 3">
    <name type="scientific">Geobacter benzoatilyticus</name>
    <dbReference type="NCBI Taxonomy" id="2815309"/>
    <lineage>
        <taxon>Bacteria</taxon>
        <taxon>Pseudomonadati</taxon>
        <taxon>Thermodesulfobacteriota</taxon>
        <taxon>Desulfuromonadia</taxon>
        <taxon>Geobacterales</taxon>
        <taxon>Geobacteraceae</taxon>
        <taxon>Geobacter</taxon>
    </lineage>
</organism>
<dbReference type="EMBL" id="CP071382">
    <property type="protein sequence ID" value="QSV46623.1"/>
    <property type="molecule type" value="Genomic_DNA"/>
</dbReference>
<gene>
    <name evidence="2" type="ORF">JZM60_04915</name>
</gene>
<dbReference type="InterPro" id="IPR012334">
    <property type="entry name" value="Pectin_lyas_fold"/>
</dbReference>
<reference evidence="2 3" key="1">
    <citation type="submission" date="2021-03" db="EMBL/GenBank/DDBJ databases">
        <title>Geobacter metallireducens gen. nov. sp. nov., a microorganism capable of coupling the complete oxidation of organic compounds to the reduction of iron and other metals.</title>
        <authorList>
            <person name="Li Y."/>
        </authorList>
    </citation>
    <scope>NUCLEOTIDE SEQUENCE [LARGE SCALE GENOMIC DNA]</scope>
    <source>
        <strain evidence="2 3">Jerry-YX</strain>
    </source>
</reference>
<feature type="chain" id="PRO_5046956084" evidence="1">
    <location>
        <begin position="27"/>
        <end position="376"/>
    </location>
</feature>
<sequence length="376" mass="37623">MAQGIKTAVVTAAALAAWSAGTAVFAADVADGSVTAAKIADGAVTYRAIASGAVTYSKISSGAITDEKLGFGAVTTPKIADGAVTDAKIAGPISGQKLGRHGHDGGDIVQGTIDAARLPVGTGPGTVAAGDHTHEFLPHRPAGYITVAAVGGDFTNPLDALDAITDASAEKPYLVKIMPGTYDLGIATLVMKPYVDIEGSGELTTRLRGSAADSGVVAGASHAELRNLSVEASGAEGTIVGIFNGSSAPRISHVTVSAEGGKGAYAIYNLMAGPVLSDVTITALGGDTAFGLFNLHSSPVVKNSAITAGNGIYSYYSGTVTVEGSSVTATLTTLFNDAGATTNVVNSRLTGGRPASNGIMKCVGVYNGNYEPLDCR</sequence>
<dbReference type="Proteomes" id="UP000663651">
    <property type="component" value="Chromosome"/>
</dbReference>
<keyword evidence="3" id="KW-1185">Reference proteome</keyword>
<accession>A0ABX7Q6U1</accession>
<proteinExistence type="predicted"/>